<organism evidence="2">
    <name type="scientific">Sesamum latifolium</name>
    <dbReference type="NCBI Taxonomy" id="2727402"/>
    <lineage>
        <taxon>Eukaryota</taxon>
        <taxon>Viridiplantae</taxon>
        <taxon>Streptophyta</taxon>
        <taxon>Embryophyta</taxon>
        <taxon>Tracheophyta</taxon>
        <taxon>Spermatophyta</taxon>
        <taxon>Magnoliopsida</taxon>
        <taxon>eudicotyledons</taxon>
        <taxon>Gunneridae</taxon>
        <taxon>Pentapetalae</taxon>
        <taxon>asterids</taxon>
        <taxon>lamiids</taxon>
        <taxon>Lamiales</taxon>
        <taxon>Pedaliaceae</taxon>
        <taxon>Sesamum</taxon>
    </lineage>
</organism>
<sequence>MEDAQAAKKESRGEKRKETKEEDPSKKPHTDFRDKKPPFQRVNKARGTGPYQKREDDKAKEAKVSSPKPFLKKGTKHALGSRGEINDPRKGTIRMIAGGPVGGDSHHARKLQIREAHDISLKEVLDVEALEDTSLIQFGKAERSGPKTSHNDALVITTLLANYEVNRIFIDSESSTDILFGEAYDQMQLGDIPLKKVNTSLYGFAGEVVLLGGIESPIETFTKYCSHVSSAGDVGRLCSFSSSDSTKLVLELEELWQSRAYEECILDLARGGCVVRHDHHKPYPVQSEYVVRTVNSKKESVPCQYYDSKISYVL</sequence>
<name>A0AAW2UXP2_9LAMI</name>
<feature type="compositionally biased region" description="Basic and acidic residues" evidence="1">
    <location>
        <begin position="1"/>
        <end position="37"/>
    </location>
</feature>
<feature type="region of interest" description="Disordered" evidence="1">
    <location>
        <begin position="1"/>
        <end position="91"/>
    </location>
</feature>
<evidence type="ECO:0000256" key="1">
    <source>
        <dbReference type="SAM" id="MobiDB-lite"/>
    </source>
</evidence>
<feature type="compositionally biased region" description="Basic and acidic residues" evidence="1">
    <location>
        <begin position="52"/>
        <end position="63"/>
    </location>
</feature>
<dbReference type="PANTHER" id="PTHR33240">
    <property type="entry name" value="OS08G0508500 PROTEIN"/>
    <property type="match status" value="1"/>
</dbReference>
<reference evidence="2" key="2">
    <citation type="journal article" date="2024" name="Plant">
        <title>Genomic evolution and insights into agronomic trait innovations of Sesamum species.</title>
        <authorList>
            <person name="Miao H."/>
            <person name="Wang L."/>
            <person name="Qu L."/>
            <person name="Liu H."/>
            <person name="Sun Y."/>
            <person name="Le M."/>
            <person name="Wang Q."/>
            <person name="Wei S."/>
            <person name="Zheng Y."/>
            <person name="Lin W."/>
            <person name="Duan Y."/>
            <person name="Cao H."/>
            <person name="Xiong S."/>
            <person name="Wang X."/>
            <person name="Wei L."/>
            <person name="Li C."/>
            <person name="Ma Q."/>
            <person name="Ju M."/>
            <person name="Zhao R."/>
            <person name="Li G."/>
            <person name="Mu C."/>
            <person name="Tian Q."/>
            <person name="Mei H."/>
            <person name="Zhang T."/>
            <person name="Gao T."/>
            <person name="Zhang H."/>
        </authorList>
    </citation>
    <scope>NUCLEOTIDE SEQUENCE</scope>
    <source>
        <strain evidence="2">KEN1</strain>
    </source>
</reference>
<proteinExistence type="predicted"/>
<gene>
    <name evidence="2" type="ORF">Slati_3108500</name>
</gene>
<comment type="caution">
    <text evidence="2">The sequence shown here is derived from an EMBL/GenBank/DDBJ whole genome shotgun (WGS) entry which is preliminary data.</text>
</comment>
<evidence type="ECO:0000313" key="2">
    <source>
        <dbReference type="EMBL" id="KAL0420856.1"/>
    </source>
</evidence>
<dbReference type="PANTHER" id="PTHR33240:SF15">
    <property type="entry name" value="GAG-PRO-LIKE PROTEIN"/>
    <property type="match status" value="1"/>
</dbReference>
<dbReference type="EMBL" id="JACGWN010000011">
    <property type="protein sequence ID" value="KAL0420856.1"/>
    <property type="molecule type" value="Genomic_DNA"/>
</dbReference>
<reference evidence="2" key="1">
    <citation type="submission" date="2020-06" db="EMBL/GenBank/DDBJ databases">
        <authorList>
            <person name="Li T."/>
            <person name="Hu X."/>
            <person name="Zhang T."/>
            <person name="Song X."/>
            <person name="Zhang H."/>
            <person name="Dai N."/>
            <person name="Sheng W."/>
            <person name="Hou X."/>
            <person name="Wei L."/>
        </authorList>
    </citation>
    <scope>NUCLEOTIDE SEQUENCE</scope>
    <source>
        <strain evidence="2">KEN1</strain>
        <tissue evidence="2">Leaf</tissue>
    </source>
</reference>
<accession>A0AAW2UXP2</accession>
<protein>
    <submittedName>
        <fullName evidence="2">Uncharacterized protein</fullName>
    </submittedName>
</protein>
<dbReference type="AlphaFoldDB" id="A0AAW2UXP2"/>